<dbReference type="Proteomes" id="UP000503640">
    <property type="component" value="Unassembled WGS sequence"/>
</dbReference>
<comment type="caution">
    <text evidence="2">The sequence shown here is derived from an EMBL/GenBank/DDBJ whole genome shotgun (WGS) entry which is preliminary data.</text>
</comment>
<evidence type="ECO:0000313" key="2">
    <source>
        <dbReference type="EMBL" id="GEJ57058.1"/>
    </source>
</evidence>
<gene>
    <name evidence="2" type="ORF">AMYX_17990</name>
</gene>
<dbReference type="EMBL" id="BJTG01000004">
    <property type="protein sequence ID" value="GEJ57058.1"/>
    <property type="molecule type" value="Genomic_DNA"/>
</dbReference>
<accession>A0A7I9VLI7</accession>
<protein>
    <recommendedName>
        <fullName evidence="4">ZU5 domain-containing protein</fullName>
    </recommendedName>
</protein>
<evidence type="ECO:0008006" key="4">
    <source>
        <dbReference type="Google" id="ProtNLM"/>
    </source>
</evidence>
<feature type="region of interest" description="Disordered" evidence="1">
    <location>
        <begin position="34"/>
        <end position="54"/>
    </location>
</feature>
<reference evidence="3" key="1">
    <citation type="journal article" date="2020" name="Appl. Environ. Microbiol.">
        <title>Diazotrophic Anaeromyxobacter Isolates from Soils.</title>
        <authorList>
            <person name="Masuda Y."/>
            <person name="Yamanaka H."/>
            <person name="Xu Z.X."/>
            <person name="Shiratori Y."/>
            <person name="Aono T."/>
            <person name="Amachi S."/>
            <person name="Senoo K."/>
            <person name="Itoh H."/>
        </authorList>
    </citation>
    <scope>NUCLEOTIDE SEQUENCE [LARGE SCALE GENOMIC DNA]</scope>
    <source>
        <strain evidence="3">R267</strain>
    </source>
</reference>
<proteinExistence type="predicted"/>
<keyword evidence="3" id="KW-1185">Reference proteome</keyword>
<sequence>MLASPHMPPHRERAGWAVGLSLGLLLAAAGCGTKSAPGGQGRPTPSAVGQPTGHRRSLVIDATGGTVASTDGVLTLTVPAGALTGPVNVTVDAITNTAPGGVGTAYRLGPAGTTFASPLTLVFKPDLTAHALADLVLETQESQGYWIRPGNVTRDATAGTLTVAATGFGDWAVATGSTARDLVGNFSVQSTVDGTYAVSGQSTLNFAGEDPVGAYYLQSGTLTLTSVSVPGLTCTPDAPTLPLLTNIADLLPNPNPTKFEWGVSGHWNLTCTSSGGAGSSATQLFAFDTSGESGGSTLGCTRTYSGTPIFSGTLVQGTMLVDCGARGTLLASWNFQSCLAGTACTPANACHTGAISCSTGAPVCADSGTSLADGTACGTGQVCLAGACNACAANVTCAPADPCLTGTTSCSTGTSVCVASGNQPDGTSCGTNLVCSAGSCVACSANLACAPATNLCHVGTTSCSTGASTCTDTGASQPDGTSCGTAMACTAGACTCAPGGTCTAPADLCHVASYTCDLSGNPVCTPGATPVADGTVCGTGLFCSAGACISCSGQPDGTTCGAGLTCVAGVCK</sequence>
<name>A0A7I9VLI7_9BACT</name>
<dbReference type="AlphaFoldDB" id="A0A7I9VLI7"/>
<organism evidence="2 3">
    <name type="scientific">Anaeromyxobacter diazotrophicus</name>
    <dbReference type="NCBI Taxonomy" id="2590199"/>
    <lineage>
        <taxon>Bacteria</taxon>
        <taxon>Pseudomonadati</taxon>
        <taxon>Myxococcota</taxon>
        <taxon>Myxococcia</taxon>
        <taxon>Myxococcales</taxon>
        <taxon>Cystobacterineae</taxon>
        <taxon>Anaeromyxobacteraceae</taxon>
        <taxon>Anaeromyxobacter</taxon>
    </lineage>
</organism>
<evidence type="ECO:0000256" key="1">
    <source>
        <dbReference type="SAM" id="MobiDB-lite"/>
    </source>
</evidence>
<evidence type="ECO:0000313" key="3">
    <source>
        <dbReference type="Proteomes" id="UP000503640"/>
    </source>
</evidence>